<dbReference type="EMBL" id="CP058910">
    <property type="protein sequence ID" value="QLH78847.1"/>
    <property type="molecule type" value="Genomic_DNA"/>
</dbReference>
<evidence type="ECO:0000313" key="4">
    <source>
        <dbReference type="EMBL" id="QLH78847.1"/>
    </source>
</evidence>
<dbReference type="InterPro" id="IPR016181">
    <property type="entry name" value="Acyl_CoA_acyltransferase"/>
</dbReference>
<evidence type="ECO:0000259" key="3">
    <source>
        <dbReference type="PROSITE" id="PS51186"/>
    </source>
</evidence>
<dbReference type="SUPFAM" id="SSF55729">
    <property type="entry name" value="Acyl-CoA N-acyltransferases (Nat)"/>
    <property type="match status" value="1"/>
</dbReference>
<keyword evidence="2" id="KW-0012">Acyltransferase</keyword>
<dbReference type="Gene3D" id="3.40.630.30">
    <property type="match status" value="1"/>
</dbReference>
<dbReference type="InterPro" id="IPR000182">
    <property type="entry name" value="GNAT_dom"/>
</dbReference>
<dbReference type="KEGG" id="hrr:HZS55_16795"/>
<gene>
    <name evidence="4" type="ORF">HZS55_16795</name>
</gene>
<dbReference type="AlphaFoldDB" id="A0A7D5SRQ4"/>
<organism evidence="4 5">
    <name type="scientific">Halosimplex rubrum</name>
    <dbReference type="NCBI Taxonomy" id="869889"/>
    <lineage>
        <taxon>Archaea</taxon>
        <taxon>Methanobacteriati</taxon>
        <taxon>Methanobacteriota</taxon>
        <taxon>Stenosarchaea group</taxon>
        <taxon>Halobacteria</taxon>
        <taxon>Halobacteriales</taxon>
        <taxon>Haloarculaceae</taxon>
        <taxon>Halosimplex</taxon>
    </lineage>
</organism>
<evidence type="ECO:0000313" key="5">
    <source>
        <dbReference type="Proteomes" id="UP000509667"/>
    </source>
</evidence>
<dbReference type="Pfam" id="PF00583">
    <property type="entry name" value="Acetyltransf_1"/>
    <property type="match status" value="1"/>
</dbReference>
<evidence type="ECO:0000256" key="2">
    <source>
        <dbReference type="ARBA" id="ARBA00023315"/>
    </source>
</evidence>
<dbReference type="GO" id="GO:0016747">
    <property type="term" value="F:acyltransferase activity, transferring groups other than amino-acyl groups"/>
    <property type="evidence" value="ECO:0007669"/>
    <property type="project" value="InterPro"/>
</dbReference>
<dbReference type="RefSeq" id="WP_179908725.1">
    <property type="nucleotide sequence ID" value="NZ_CP058910.1"/>
</dbReference>
<dbReference type="CDD" id="cd04301">
    <property type="entry name" value="NAT_SF"/>
    <property type="match status" value="1"/>
</dbReference>
<dbReference type="Proteomes" id="UP000509667">
    <property type="component" value="Chromosome"/>
</dbReference>
<proteinExistence type="predicted"/>
<dbReference type="InterPro" id="IPR050680">
    <property type="entry name" value="YpeA/RimI_acetyltransf"/>
</dbReference>
<reference evidence="4 5" key="1">
    <citation type="submission" date="2020-07" db="EMBL/GenBank/DDBJ databases">
        <title>Halosimplex pelagicum sp. nov. and Halosimplex rubrum sp. nov., isolated from salted brown alga Laminaria, and emended description of the genus Halosimplex.</title>
        <authorList>
            <person name="Cui H."/>
        </authorList>
    </citation>
    <scope>NUCLEOTIDE SEQUENCE [LARGE SCALE GENOMIC DNA]</scope>
    <source>
        <strain evidence="4 5">R27</strain>
    </source>
</reference>
<dbReference type="PANTHER" id="PTHR43420:SF12">
    <property type="entry name" value="N-ACETYLTRANSFERASE DOMAIN-CONTAINING PROTEIN"/>
    <property type="match status" value="1"/>
</dbReference>
<keyword evidence="5" id="KW-1185">Reference proteome</keyword>
<protein>
    <submittedName>
        <fullName evidence="4">GNAT family N-acetyltransferase</fullName>
    </submittedName>
</protein>
<dbReference type="GeneID" id="56079556"/>
<dbReference type="OrthoDB" id="125295at2157"/>
<accession>A0A7D5SRQ4</accession>
<sequence>MELVEATRKDVELLAEHWYALATEMEPYDELNEIAYDGPEPAESGVEGWLDSDDTTAYLLTVDDDIVGSLVLSVGTHPSRTNSESLDIVDLFVAEAHRNEGYGSAALDAVEQLARDRGVDYVEVSCEWHNDGARRFYRDNGFEPKRVTFTRRVD</sequence>
<name>A0A7D5SRQ4_9EURY</name>
<dbReference type="PROSITE" id="PS51186">
    <property type="entry name" value="GNAT"/>
    <property type="match status" value="1"/>
</dbReference>
<feature type="domain" description="N-acetyltransferase" evidence="3">
    <location>
        <begin position="1"/>
        <end position="154"/>
    </location>
</feature>
<evidence type="ECO:0000256" key="1">
    <source>
        <dbReference type="ARBA" id="ARBA00022679"/>
    </source>
</evidence>
<keyword evidence="1 4" id="KW-0808">Transferase</keyword>
<dbReference type="PANTHER" id="PTHR43420">
    <property type="entry name" value="ACETYLTRANSFERASE"/>
    <property type="match status" value="1"/>
</dbReference>